<dbReference type="GeneID" id="95373589"/>
<dbReference type="EMBL" id="JAMDMJ010000045">
    <property type="protein sequence ID" value="MCY9599538.1"/>
    <property type="molecule type" value="Genomic_DNA"/>
</dbReference>
<dbReference type="Proteomes" id="UP001527202">
    <property type="component" value="Unassembled WGS sequence"/>
</dbReference>
<sequence>MKKSFTLYGTMLGLLLCLIHYFGHNQDSLYLLFYSLSVPAWFAPMFTNVYEISMGKMFVIYVLTVASWALIGYVIDRFSVVRKERQGRTGGAA</sequence>
<evidence type="ECO:0000313" key="5">
    <source>
        <dbReference type="Proteomes" id="UP001527202"/>
    </source>
</evidence>
<dbReference type="OrthoDB" id="2622240at2"/>
<evidence type="ECO:0000313" key="2">
    <source>
        <dbReference type="EMBL" id="MCY9599538.1"/>
    </source>
</evidence>
<reference evidence="3 4" key="1">
    <citation type="submission" date="2018-01" db="EMBL/GenBank/DDBJ databases">
        <title>The whole genome sequencing and assembly of Paenibacillus chitinolyticus KCCM 41400 strain.</title>
        <authorList>
            <person name="Kim J.-Y."/>
            <person name="Park M.-K."/>
            <person name="Lee Y.-J."/>
            <person name="Yi H."/>
            <person name="Bahn Y.-S."/>
            <person name="Kim J.F."/>
            <person name="Lee D.-W."/>
        </authorList>
    </citation>
    <scope>NUCLEOTIDE SEQUENCE [LARGE SCALE GENOMIC DNA]</scope>
    <source>
        <strain evidence="3 4">KCCM 41400</strain>
    </source>
</reference>
<reference evidence="2 5" key="2">
    <citation type="submission" date="2022-05" db="EMBL/GenBank/DDBJ databases">
        <title>Genome Sequencing of Bee-Associated Microbes.</title>
        <authorList>
            <person name="Dunlap C."/>
        </authorList>
    </citation>
    <scope>NUCLEOTIDE SEQUENCE [LARGE SCALE GENOMIC DNA]</scope>
    <source>
        <strain evidence="2 5">NRRL B-23120</strain>
    </source>
</reference>
<name>A0A410WQF8_9BACL</name>
<dbReference type="EMBL" id="CP026520">
    <property type="protein sequence ID" value="QAV16537.1"/>
    <property type="molecule type" value="Genomic_DNA"/>
</dbReference>
<evidence type="ECO:0000313" key="3">
    <source>
        <dbReference type="EMBL" id="QAV16537.1"/>
    </source>
</evidence>
<dbReference type="RefSeq" id="WP_042235651.1">
    <property type="nucleotide sequence ID" value="NZ_BQWH01000031.1"/>
</dbReference>
<keyword evidence="1" id="KW-0812">Transmembrane</keyword>
<feature type="transmembrane region" description="Helical" evidence="1">
    <location>
        <begin position="5"/>
        <end position="23"/>
    </location>
</feature>
<protein>
    <submittedName>
        <fullName evidence="3">Uncharacterized protein</fullName>
    </submittedName>
</protein>
<organism evidence="3 4">
    <name type="scientific">Paenibacillus chitinolyticus</name>
    <dbReference type="NCBI Taxonomy" id="79263"/>
    <lineage>
        <taxon>Bacteria</taxon>
        <taxon>Bacillati</taxon>
        <taxon>Bacillota</taxon>
        <taxon>Bacilli</taxon>
        <taxon>Bacillales</taxon>
        <taxon>Paenibacillaceae</taxon>
        <taxon>Paenibacillus</taxon>
    </lineage>
</organism>
<gene>
    <name evidence="2" type="ORF">M5X16_27715</name>
    <name evidence="3" type="ORF">PC41400_02020</name>
</gene>
<accession>A0A410WQF8</accession>
<keyword evidence="1" id="KW-1133">Transmembrane helix</keyword>
<feature type="transmembrane region" description="Helical" evidence="1">
    <location>
        <begin position="58"/>
        <end position="75"/>
    </location>
</feature>
<evidence type="ECO:0000256" key="1">
    <source>
        <dbReference type="SAM" id="Phobius"/>
    </source>
</evidence>
<dbReference type="Proteomes" id="UP000288943">
    <property type="component" value="Chromosome"/>
</dbReference>
<feature type="transmembrane region" description="Helical" evidence="1">
    <location>
        <begin position="29"/>
        <end position="46"/>
    </location>
</feature>
<keyword evidence="1" id="KW-0472">Membrane</keyword>
<evidence type="ECO:0000313" key="4">
    <source>
        <dbReference type="Proteomes" id="UP000288943"/>
    </source>
</evidence>
<keyword evidence="5" id="KW-1185">Reference proteome</keyword>
<dbReference type="AlphaFoldDB" id="A0A410WQF8"/>
<dbReference type="KEGG" id="pchi:PC41400_02020"/>
<proteinExistence type="predicted"/>